<proteinExistence type="predicted"/>
<feature type="region of interest" description="Disordered" evidence="1">
    <location>
        <begin position="174"/>
        <end position="229"/>
    </location>
</feature>
<evidence type="ECO:0000313" key="2">
    <source>
        <dbReference type="EMBL" id="WAR20728.1"/>
    </source>
</evidence>
<dbReference type="SUPFAM" id="SSF53067">
    <property type="entry name" value="Actin-like ATPase domain"/>
    <property type="match status" value="2"/>
</dbReference>
<evidence type="ECO:0000256" key="1">
    <source>
        <dbReference type="SAM" id="MobiDB-lite"/>
    </source>
</evidence>
<accession>A0ABY7FEW1</accession>
<feature type="compositionally biased region" description="Polar residues" evidence="1">
    <location>
        <begin position="291"/>
        <end position="305"/>
    </location>
</feature>
<keyword evidence="3" id="KW-1185">Reference proteome</keyword>
<dbReference type="CDD" id="cd10229">
    <property type="entry name" value="ASKHA_NBD_HSP70_HSPA12"/>
    <property type="match status" value="1"/>
</dbReference>
<feature type="compositionally biased region" description="Polar residues" evidence="1">
    <location>
        <begin position="175"/>
        <end position="185"/>
    </location>
</feature>
<gene>
    <name evidence="2" type="ORF">MAR_014702</name>
</gene>
<organism evidence="2 3">
    <name type="scientific">Mya arenaria</name>
    <name type="common">Soft-shell clam</name>
    <dbReference type="NCBI Taxonomy" id="6604"/>
    <lineage>
        <taxon>Eukaryota</taxon>
        <taxon>Metazoa</taxon>
        <taxon>Spiralia</taxon>
        <taxon>Lophotrochozoa</taxon>
        <taxon>Mollusca</taxon>
        <taxon>Bivalvia</taxon>
        <taxon>Autobranchia</taxon>
        <taxon>Heteroconchia</taxon>
        <taxon>Euheterodonta</taxon>
        <taxon>Imparidentia</taxon>
        <taxon>Neoheterodontei</taxon>
        <taxon>Myida</taxon>
        <taxon>Myoidea</taxon>
        <taxon>Myidae</taxon>
        <taxon>Mya</taxon>
    </lineage>
</organism>
<dbReference type="EMBL" id="CP111023">
    <property type="protein sequence ID" value="WAR20728.1"/>
    <property type="molecule type" value="Genomic_DNA"/>
</dbReference>
<dbReference type="Gene3D" id="3.30.420.40">
    <property type="match status" value="1"/>
</dbReference>
<feature type="compositionally biased region" description="Basic and acidic residues" evidence="1">
    <location>
        <begin position="313"/>
        <end position="323"/>
    </location>
</feature>
<evidence type="ECO:0000313" key="3">
    <source>
        <dbReference type="Proteomes" id="UP001164746"/>
    </source>
</evidence>
<reference evidence="2" key="1">
    <citation type="submission" date="2022-11" db="EMBL/GenBank/DDBJ databases">
        <title>Centuries of genome instability and evolution in soft-shell clam transmissible cancer (bioRxiv).</title>
        <authorList>
            <person name="Hart S.F.M."/>
            <person name="Yonemitsu M.A."/>
            <person name="Giersch R.M."/>
            <person name="Beal B.F."/>
            <person name="Arriagada G."/>
            <person name="Davis B.W."/>
            <person name="Ostrander E.A."/>
            <person name="Goff S.P."/>
            <person name="Metzger M.J."/>
        </authorList>
    </citation>
    <scope>NUCLEOTIDE SEQUENCE</scope>
    <source>
        <strain evidence="2">MELC-2E11</strain>
        <tissue evidence="2">Siphon/mantle</tissue>
    </source>
</reference>
<feature type="region of interest" description="Disordered" evidence="1">
    <location>
        <begin position="284"/>
        <end position="340"/>
    </location>
</feature>
<dbReference type="Proteomes" id="UP001164746">
    <property type="component" value="Chromosome 12"/>
</dbReference>
<name>A0ABY7FEW1_MYAAR</name>
<feature type="compositionally biased region" description="Basic residues" evidence="1">
    <location>
        <begin position="193"/>
        <end position="205"/>
    </location>
</feature>
<dbReference type="PANTHER" id="PTHR14187">
    <property type="entry name" value="ALPHA KINASE/ELONGATION FACTOR 2 KINASE"/>
    <property type="match status" value="1"/>
</dbReference>
<protein>
    <submittedName>
        <fullName evidence="2">HS12A-like protein</fullName>
    </submittedName>
</protein>
<sequence>MNTSAGQRQISVLGPIYIRNKSVEVPIKRTLPEAAEEENKLDVTKYKIPTPNKTRRPIRNGTAKTDTYINTTVVSSNGNSCSEIQQRGQEKENIIGDEETKAVCQNLKNEEKQPADPRINIELETDTDAENMLHSFDNILIGDKEMKDLTFKISSTEDNYVQNIYKSKALLAQGKAQNTGENGQKSCECRRRENVHKHSKHKRSKSHDSSLVSPLNTPDTKHSSEGMDFLTRHRRRLAKLKRKFFESQPVSQPLPLPVAIDTCNSLEDIENLQSVDLEDLETVKTDDSHSIEPNSAFSPQNGPDENTQENEEPPERKEFERNACRGTGNQERRRRHSTYETSDRMTFEELRHRWSSTPQSEHFVVIAIDFGTTYSGYAYSFAHDPDTILLMRRHESGEPGIFDQKIPTTILLTPEGQFHSFGFQARDFYNDLDPKDATKWMYFDKFKMMLYNDGGLREDSVLRTISGKEVSALKVFSYSLAYFKDLATQEICDQSTLRVSNDVIRWVITVPAIWKASAKQFMRQAAYEAGIVPPNDPERLLIALEPEAASIYCRRLMSSASGNSPAKNVSSDISRASSLSLPELRSTEVSLVPNDLEKGTRYMVVDCGGGTVDITVHELVAGGRLRELQRASGGAHGSIGVDEEFERLLSFIFGAEIIQHFRRKRPAGWVDLMATFESRKRTASPYRQSSITVTLPFSFIEFFKKCRITYALNIGISYMFLAGGFAESSIIQHELRKDFGAILKIIIPREVSMAVLKGAVCFGMDPHVIYSRCSAMTYGVGVLHRYDVTKHPADKLITKDNMDWCTDVFDVFVRANQSVELGESISRRYTPVRRDQMATAISIYATESEGVMFITDPGVSLCGTLSLTFSENVPKGQRREIRTEMMFGDTEIRVRALDVADNNTVEAGIDFINY</sequence>
<dbReference type="PANTHER" id="PTHR14187:SF46">
    <property type="entry name" value="HEAT SHOCK 70 KDA PROTEIN 12A"/>
    <property type="match status" value="1"/>
</dbReference>
<dbReference type="InterPro" id="IPR043129">
    <property type="entry name" value="ATPase_NBD"/>
</dbReference>